<dbReference type="GO" id="GO:0005789">
    <property type="term" value="C:endoplasmic reticulum membrane"/>
    <property type="evidence" value="ECO:0007669"/>
    <property type="project" value="UniProtKB-SubCell"/>
</dbReference>
<evidence type="ECO:0000256" key="17">
    <source>
        <dbReference type="RuleBase" id="RU000382"/>
    </source>
</evidence>
<dbReference type="Pfam" id="PF00282">
    <property type="entry name" value="Pyridoxal_deC"/>
    <property type="match status" value="1"/>
</dbReference>
<evidence type="ECO:0000256" key="6">
    <source>
        <dbReference type="ARBA" id="ARBA00022824"/>
    </source>
</evidence>
<evidence type="ECO:0000313" key="19">
    <source>
        <dbReference type="Proteomes" id="UP000094569"/>
    </source>
</evidence>
<evidence type="ECO:0000256" key="10">
    <source>
        <dbReference type="ARBA" id="ARBA00023098"/>
    </source>
</evidence>
<dbReference type="InterPro" id="IPR015422">
    <property type="entry name" value="PyrdxlP-dep_Trfase_small"/>
</dbReference>
<comment type="pathway">
    <text evidence="3">Lipid metabolism; sphingolipid metabolism.</text>
</comment>
<organism evidence="18 19">
    <name type="scientific">Aspergillus cristatus</name>
    <name type="common">Chinese Fuzhuan brick tea-fermentation fungus</name>
    <name type="synonym">Eurotium cristatum</name>
    <dbReference type="NCBI Taxonomy" id="573508"/>
    <lineage>
        <taxon>Eukaryota</taxon>
        <taxon>Fungi</taxon>
        <taxon>Dikarya</taxon>
        <taxon>Ascomycota</taxon>
        <taxon>Pezizomycotina</taxon>
        <taxon>Eurotiomycetes</taxon>
        <taxon>Eurotiomycetidae</taxon>
        <taxon>Eurotiales</taxon>
        <taxon>Aspergillaceae</taxon>
        <taxon>Aspergillus</taxon>
        <taxon>Aspergillus subgen. Aspergillus</taxon>
    </lineage>
</organism>
<dbReference type="GO" id="GO:0030149">
    <property type="term" value="P:sphingolipid catabolic process"/>
    <property type="evidence" value="ECO:0007669"/>
    <property type="project" value="TreeGrafter"/>
</dbReference>
<evidence type="ECO:0000256" key="3">
    <source>
        <dbReference type="ARBA" id="ARBA00004760"/>
    </source>
</evidence>
<dbReference type="VEuPathDB" id="FungiDB:SI65_00794"/>
<evidence type="ECO:0000256" key="13">
    <source>
        <dbReference type="ARBA" id="ARBA00038302"/>
    </source>
</evidence>
<proteinExistence type="inferred from homology"/>
<protein>
    <recommendedName>
        <fullName evidence="14">sphinganine-1-phosphate aldolase</fullName>
        <ecNumber evidence="14">4.1.2.27</ecNumber>
    </recommendedName>
    <alternativeName>
        <fullName evidence="15">Sphingosine-1-phosphate aldolase</fullName>
    </alternativeName>
</protein>
<evidence type="ECO:0000256" key="1">
    <source>
        <dbReference type="ARBA" id="ARBA00001933"/>
    </source>
</evidence>
<dbReference type="PANTHER" id="PTHR42735">
    <property type="match status" value="1"/>
</dbReference>
<keyword evidence="8" id="KW-0746">Sphingolipid metabolism</keyword>
<dbReference type="EMBL" id="JXNT01000001">
    <property type="protein sequence ID" value="ODM23205.1"/>
    <property type="molecule type" value="Genomic_DNA"/>
</dbReference>
<keyword evidence="10" id="KW-0443">Lipid metabolism</keyword>
<comment type="similarity">
    <text evidence="13">Belongs to the group II decarboxylase family. Sphingosine-1-phosphate lyase subfamily.</text>
</comment>
<comment type="pathway">
    <text evidence="4">Sphingolipid metabolism.</text>
</comment>
<keyword evidence="11" id="KW-0472">Membrane</keyword>
<feature type="modified residue" description="N6-(pyridoxal phosphate)lysine" evidence="16">
    <location>
        <position position="357"/>
    </location>
</feature>
<evidence type="ECO:0000256" key="15">
    <source>
        <dbReference type="ARBA" id="ARBA00042568"/>
    </source>
</evidence>
<dbReference type="InterPro" id="IPR050477">
    <property type="entry name" value="GrpII_AminoAcid_Decarb"/>
</dbReference>
<evidence type="ECO:0000256" key="9">
    <source>
        <dbReference type="ARBA" id="ARBA00022989"/>
    </source>
</evidence>
<dbReference type="FunFam" id="6.10.140.2150:FF:000002">
    <property type="entry name" value="Sphinganine-1-phosphate aldolase Bst1"/>
    <property type="match status" value="1"/>
</dbReference>
<dbReference type="OrthoDB" id="10254570at2759"/>
<evidence type="ECO:0000256" key="8">
    <source>
        <dbReference type="ARBA" id="ARBA00022919"/>
    </source>
</evidence>
<dbReference type="GO" id="GO:0030170">
    <property type="term" value="F:pyridoxal phosphate binding"/>
    <property type="evidence" value="ECO:0007669"/>
    <property type="project" value="InterPro"/>
</dbReference>
<accession>A0A1E3BQH7</accession>
<dbReference type="AlphaFoldDB" id="A0A1E3BQH7"/>
<dbReference type="InterPro" id="IPR002129">
    <property type="entry name" value="PyrdxlP-dep_de-COase"/>
</dbReference>
<evidence type="ECO:0000313" key="18">
    <source>
        <dbReference type="EMBL" id="ODM23205.1"/>
    </source>
</evidence>
<dbReference type="GO" id="GO:0008117">
    <property type="term" value="F:sphinganine-1-phosphate aldolase activity"/>
    <property type="evidence" value="ECO:0007669"/>
    <property type="project" value="UniProtKB-EC"/>
</dbReference>
<dbReference type="InterPro" id="IPR015421">
    <property type="entry name" value="PyrdxlP-dep_Trfase_major"/>
</dbReference>
<name>A0A1E3BQH7_ASPCR</name>
<evidence type="ECO:0000256" key="5">
    <source>
        <dbReference type="ARBA" id="ARBA00022692"/>
    </source>
</evidence>
<keyword evidence="6" id="KW-0256">Endoplasmic reticulum</keyword>
<sequence length="570" mass="62291">MASSVFPVGLQNRLLGFTRVSNVQLLNLDLIRNIIFIFFVFRYARKTFYSVRGYGIFGSIRNVYAAVRLFCYSIFLRSPGVRGQVDKQVTTAIEGLEKKLVASGPDVTRYLALPKEGWSAEQVRAELEKLANLEHTRWEDGRVSGAVYHGGDDLLKLQADAFGRFGVANPIHPDVFPGVRKMEAEVVSMVLSLFNAPSDGAGVTTSGGTESIIMACLAARQKGYTERGIREPEMIIPDTAHAAFIKASHYFGIKLHRVPCPAPDYKVDIAAVRRLINPNTVLLVGSAPNFPHGIVDDIPALSRLATSYEIPLHVDCCLGSFVIAFLKRAGFPEPYEEEGGFDFRQPGVTSISVDTHKYGFAPKGNSVLLYKNRTYRSHQYFIYPDWSGGVYASPSVAGSRPGALIAGCWASLVNVGESGYIKSCLDIVGAAKKFELTIKEHPVLSQNIEVVGDPMVSVVAFQSKNGGIDIYDVADDLSSKGWHLNALQTPAAIHVAFTVPTASAVDQLITDVVEVVEKELEKAEERKRQGKSYVIQRGDTAALYGVAGSMPDKSIVNRLAEGFLDTLYKV</sequence>
<comment type="cofactor">
    <cofactor evidence="1 16 17">
        <name>pyridoxal 5'-phosphate</name>
        <dbReference type="ChEBI" id="CHEBI:597326"/>
    </cofactor>
</comment>
<keyword evidence="5" id="KW-0812">Transmembrane</keyword>
<dbReference type="FunFam" id="3.40.640.10:FF:000020">
    <property type="entry name" value="sphingosine-1-phosphate lyase 1"/>
    <property type="match status" value="1"/>
</dbReference>
<dbReference type="SUPFAM" id="SSF53383">
    <property type="entry name" value="PLP-dependent transferases"/>
    <property type="match status" value="1"/>
</dbReference>
<dbReference type="EC" id="4.1.2.27" evidence="14"/>
<dbReference type="Proteomes" id="UP000094569">
    <property type="component" value="Unassembled WGS sequence"/>
</dbReference>
<dbReference type="Gene3D" id="3.40.640.10">
    <property type="entry name" value="Type I PLP-dependent aspartate aminotransferase-like (Major domain)"/>
    <property type="match status" value="1"/>
</dbReference>
<evidence type="ECO:0000256" key="11">
    <source>
        <dbReference type="ARBA" id="ARBA00023136"/>
    </source>
</evidence>
<keyword evidence="9" id="KW-1133">Transmembrane helix</keyword>
<keyword evidence="12 17" id="KW-0456">Lyase</keyword>
<dbReference type="InterPro" id="IPR015424">
    <property type="entry name" value="PyrdxlP-dep_Trfase"/>
</dbReference>
<evidence type="ECO:0000256" key="16">
    <source>
        <dbReference type="PIRSR" id="PIRSR602129-50"/>
    </source>
</evidence>
<dbReference type="Gene3D" id="6.10.140.2150">
    <property type="match status" value="1"/>
</dbReference>
<keyword evidence="19" id="KW-1185">Reference proteome</keyword>
<dbReference type="Gene3D" id="3.90.1150.10">
    <property type="entry name" value="Aspartate Aminotransferase, domain 1"/>
    <property type="match status" value="1"/>
</dbReference>
<dbReference type="GO" id="GO:0019752">
    <property type="term" value="P:carboxylic acid metabolic process"/>
    <property type="evidence" value="ECO:0007669"/>
    <property type="project" value="InterPro"/>
</dbReference>
<comment type="caution">
    <text evidence="18">The sequence shown here is derived from an EMBL/GenBank/DDBJ whole genome shotgun (WGS) entry which is preliminary data.</text>
</comment>
<dbReference type="STRING" id="573508.A0A1E3BQH7"/>
<evidence type="ECO:0000256" key="7">
    <source>
        <dbReference type="ARBA" id="ARBA00022898"/>
    </source>
</evidence>
<reference evidence="18 19" key="1">
    <citation type="journal article" date="2016" name="BMC Genomics">
        <title>Comparative genomic and transcriptomic analyses of the Fuzhuan brick tea-fermentation fungus Aspergillus cristatus.</title>
        <authorList>
            <person name="Ge Y."/>
            <person name="Wang Y."/>
            <person name="Liu Y."/>
            <person name="Tan Y."/>
            <person name="Ren X."/>
            <person name="Zhang X."/>
            <person name="Hyde K.D."/>
            <person name="Liu Y."/>
            <person name="Liu Z."/>
        </authorList>
    </citation>
    <scope>NUCLEOTIDE SEQUENCE [LARGE SCALE GENOMIC DNA]</scope>
    <source>
        <strain evidence="18 19">GZAAS20.1005</strain>
    </source>
</reference>
<comment type="subcellular location">
    <subcellularLocation>
        <location evidence="2">Endoplasmic reticulum membrane</location>
        <topology evidence="2">Single-pass membrane protein</topology>
    </subcellularLocation>
</comment>
<evidence type="ECO:0000256" key="12">
    <source>
        <dbReference type="ARBA" id="ARBA00023239"/>
    </source>
</evidence>
<keyword evidence="7 16" id="KW-0663">Pyridoxal phosphate</keyword>
<dbReference type="PANTHER" id="PTHR42735:SF6">
    <property type="entry name" value="SPHINGOSINE-1-PHOSPHATE LYASE 1"/>
    <property type="match status" value="1"/>
</dbReference>
<evidence type="ECO:0000256" key="4">
    <source>
        <dbReference type="ARBA" id="ARBA00004991"/>
    </source>
</evidence>
<evidence type="ECO:0000256" key="2">
    <source>
        <dbReference type="ARBA" id="ARBA00004389"/>
    </source>
</evidence>
<gene>
    <name evidence="18" type="ORF">SI65_00794</name>
</gene>
<evidence type="ECO:0000256" key="14">
    <source>
        <dbReference type="ARBA" id="ARBA00038965"/>
    </source>
</evidence>